<dbReference type="PANTHER" id="PTHR21177">
    <property type="entry name" value="IP06524P-RELATED"/>
    <property type="match status" value="1"/>
</dbReference>
<gene>
    <name evidence="4" type="primary">LOC117644537</name>
</gene>
<evidence type="ECO:0000313" key="3">
    <source>
        <dbReference type="Proteomes" id="UP000515158"/>
    </source>
</evidence>
<dbReference type="PANTHER" id="PTHR21177:SF7">
    <property type="entry name" value="GH11627P"/>
    <property type="match status" value="1"/>
</dbReference>
<name>A0A6P8YRK1_THRPL</name>
<organism evidence="4">
    <name type="scientific">Thrips palmi</name>
    <name type="common">Melon thrips</name>
    <dbReference type="NCBI Taxonomy" id="161013"/>
    <lineage>
        <taxon>Eukaryota</taxon>
        <taxon>Metazoa</taxon>
        <taxon>Ecdysozoa</taxon>
        <taxon>Arthropoda</taxon>
        <taxon>Hexapoda</taxon>
        <taxon>Insecta</taxon>
        <taxon>Pterygota</taxon>
        <taxon>Neoptera</taxon>
        <taxon>Paraneoptera</taxon>
        <taxon>Thysanoptera</taxon>
        <taxon>Terebrantia</taxon>
        <taxon>Thripoidea</taxon>
        <taxon>Thripidae</taxon>
        <taxon>Thrips</taxon>
    </lineage>
</organism>
<sequence>MFLTLLPPLALLLGPWGPWGRPVLALGAVVPPSWADPRHNPCAAQPGGWQLLLWPGDGRCYRIFRRGHPCPPHMELTPGVGPGGAPGCRCPPGTAVLASATTASTASNATGTCYPLLEQGPCPRGQYLAPVPAPPDSDNRVPHLLAACRAPDACPPGHVFWARDGRCYPQLTRGPCYRGELLVAGRGHGGTPTTSSATASTATPLGVCRCESRGELGRYFSPLTKTCHEHYTPGPCQEKGLIFLPPSAATSATSSGVAGAPRCGCSADLPHYHPATGQCFQIDTIGPCPAGQRFTTPGKRSGRSGRPGRAQCRCKGGHVPWPRPEAVDAAVDAAVEAQTAQALTACYRPWTRGPCPQGQLLSDASQCVAAPCRPGRLYFPDDAGCYKVGVRGPCPKGQVVLFETAVRPALEGISYRGMCGCTGPAAKSRFASNNIPGKSMEDNRCGGNSPPTGGAAEDKDMAGVKRSAIAPRTEPDCESKSGAIVFNGKCYSLYSQGPCPLGQWLVPQRRGREGRTLTDSNPNLELWTDPEARPRARAKCDCRPGHKPVWVPQPSPSGKSDNSTSVLECQPPTVVLASFLNARGFVTV</sequence>
<feature type="chain" id="PRO_5028324856" evidence="2">
    <location>
        <begin position="36"/>
        <end position="588"/>
    </location>
</feature>
<dbReference type="RefSeq" id="XP_034239975.1">
    <property type="nucleotide sequence ID" value="XM_034384084.1"/>
</dbReference>
<protein>
    <submittedName>
        <fullName evidence="4">Uncharacterized protein LOC117644537</fullName>
    </submittedName>
</protein>
<dbReference type="OrthoDB" id="6328618at2759"/>
<dbReference type="InParanoid" id="A0A6P8YRK1"/>
<dbReference type="KEGG" id="tpal:117644537"/>
<dbReference type="Proteomes" id="UP000515158">
    <property type="component" value="Unplaced"/>
</dbReference>
<feature type="region of interest" description="Disordered" evidence="1">
    <location>
        <begin position="547"/>
        <end position="566"/>
    </location>
</feature>
<evidence type="ECO:0000313" key="4">
    <source>
        <dbReference type="RefSeq" id="XP_034239975.1"/>
    </source>
</evidence>
<dbReference type="GeneID" id="117644537"/>
<evidence type="ECO:0000256" key="1">
    <source>
        <dbReference type="SAM" id="MobiDB-lite"/>
    </source>
</evidence>
<reference evidence="4" key="1">
    <citation type="submission" date="2025-08" db="UniProtKB">
        <authorList>
            <consortium name="RefSeq"/>
        </authorList>
    </citation>
    <scope>IDENTIFICATION</scope>
    <source>
        <tissue evidence="4">Total insect</tissue>
    </source>
</reference>
<proteinExistence type="predicted"/>
<dbReference type="AlphaFoldDB" id="A0A6P8YRK1"/>
<dbReference type="FunCoup" id="A0A6P8YRK1">
    <property type="interactions" value="1"/>
</dbReference>
<keyword evidence="2" id="KW-0732">Signal</keyword>
<feature type="signal peptide" evidence="2">
    <location>
        <begin position="1"/>
        <end position="35"/>
    </location>
</feature>
<feature type="region of interest" description="Disordered" evidence="1">
    <location>
        <begin position="438"/>
        <end position="461"/>
    </location>
</feature>
<evidence type="ECO:0000256" key="2">
    <source>
        <dbReference type="SAM" id="SignalP"/>
    </source>
</evidence>
<accession>A0A6P8YRK1</accession>
<keyword evidence="3" id="KW-1185">Reference proteome</keyword>
<feature type="compositionally biased region" description="Polar residues" evidence="1">
    <location>
        <begin position="556"/>
        <end position="566"/>
    </location>
</feature>